<protein>
    <submittedName>
        <fullName evidence="1">mRNA interferase MazF</fullName>
    </submittedName>
</protein>
<evidence type="ECO:0000313" key="2">
    <source>
        <dbReference type="Proteomes" id="UP000236723"/>
    </source>
</evidence>
<keyword evidence="2" id="KW-1185">Reference proteome</keyword>
<dbReference type="AlphaFoldDB" id="A0A1H5SN68"/>
<reference evidence="2" key="1">
    <citation type="submission" date="2016-10" db="EMBL/GenBank/DDBJ databases">
        <authorList>
            <person name="Varghese N."/>
            <person name="Submissions S."/>
        </authorList>
    </citation>
    <scope>NUCLEOTIDE SEQUENCE [LARGE SCALE GENOMIC DNA]</scope>
    <source>
        <strain evidence="2">DSM 43163</strain>
    </source>
</reference>
<name>A0A1H5SN68_9ACTN</name>
<dbReference type="EMBL" id="FNVO01000001">
    <property type="protein sequence ID" value="SEF52062.1"/>
    <property type="molecule type" value="Genomic_DNA"/>
</dbReference>
<organism evidence="1 2">
    <name type="scientific">Thermomonospora echinospora</name>
    <dbReference type="NCBI Taxonomy" id="1992"/>
    <lineage>
        <taxon>Bacteria</taxon>
        <taxon>Bacillati</taxon>
        <taxon>Actinomycetota</taxon>
        <taxon>Actinomycetes</taxon>
        <taxon>Streptosporangiales</taxon>
        <taxon>Thermomonosporaceae</taxon>
        <taxon>Thermomonospora</taxon>
    </lineage>
</organism>
<accession>A0A1H5SN68</accession>
<proteinExistence type="predicted"/>
<gene>
    <name evidence="1" type="ORF">SAMN04489712_101290</name>
</gene>
<sequence length="101" mass="11378">MKRGQVWRLQTVNRERTGIVVLDDVFVPHLRGIQVVPIKDPGEVPETVLSVRIDTPVTGIAAVYDVGPFSPKRFIEHIGDVEQPVLDHMEIALRLLFGIRD</sequence>
<dbReference type="Proteomes" id="UP000236723">
    <property type="component" value="Unassembled WGS sequence"/>
</dbReference>
<dbReference type="SUPFAM" id="SSF50118">
    <property type="entry name" value="Cell growth inhibitor/plasmid maintenance toxic component"/>
    <property type="match status" value="1"/>
</dbReference>
<dbReference type="RefSeq" id="WP_103935753.1">
    <property type="nucleotide sequence ID" value="NZ_FNVO01000001.1"/>
</dbReference>
<evidence type="ECO:0000313" key="1">
    <source>
        <dbReference type="EMBL" id="SEF52062.1"/>
    </source>
</evidence>
<dbReference type="OrthoDB" id="4230019at2"/>